<keyword evidence="3" id="KW-1185">Reference proteome</keyword>
<proteinExistence type="predicted"/>
<reference evidence="2 3" key="1">
    <citation type="journal article" date="2019" name="Int. J. Syst. Evol. Microbiol.">
        <title>The Global Catalogue of Microorganisms (GCM) 10K type strain sequencing project: providing services to taxonomists for standard genome sequencing and annotation.</title>
        <authorList>
            <consortium name="The Broad Institute Genomics Platform"/>
            <consortium name="The Broad Institute Genome Sequencing Center for Infectious Disease"/>
            <person name="Wu L."/>
            <person name="Ma J."/>
        </authorList>
    </citation>
    <scope>NUCLEOTIDE SEQUENCE [LARGE SCALE GENOMIC DNA]</scope>
    <source>
        <strain evidence="2 3">Y73</strain>
    </source>
</reference>
<evidence type="ECO:0000313" key="3">
    <source>
        <dbReference type="Proteomes" id="UP001596333"/>
    </source>
</evidence>
<comment type="caution">
    <text evidence="2">The sequence shown here is derived from an EMBL/GenBank/DDBJ whole genome shotgun (WGS) entry which is preliminary data.</text>
</comment>
<gene>
    <name evidence="2" type="ORF">ACFQEY_15050</name>
</gene>
<name>A0ABD5URE5_9EURY</name>
<sequence>MTDQYTDYEALRPLGEATHVPDDQLASGSDPRRQRSSDVDASYPDDPIAAVPECESCGASIPTGQSKCRFCLTNHLGADVTRTDESMKTALLGIVHLVVESATFYGAVAKGGAAANLLTSNNAELAVDEYTLVYDLDEPPARQLADRWPSLPAAVQRDSAEGEQLLAAARDRTGWHGQEAVEHQQQAPTRLYDQRGNGIRDEASLREIVDDANDEIWLVPAIALTATTAKRDSDSRPSSIPTTARLDCQDCGRATDHQFETHESIPDETWTGQPIWECQVCGTARYGPAPE</sequence>
<dbReference type="AlphaFoldDB" id="A0ABD5URE5"/>
<dbReference type="RefSeq" id="WP_379770090.1">
    <property type="nucleotide sequence ID" value="NZ_JBHSXI010000021.1"/>
</dbReference>
<accession>A0ABD5URE5</accession>
<evidence type="ECO:0000256" key="1">
    <source>
        <dbReference type="SAM" id="MobiDB-lite"/>
    </source>
</evidence>
<feature type="region of interest" description="Disordered" evidence="1">
    <location>
        <begin position="1"/>
        <end position="45"/>
    </location>
</feature>
<dbReference type="EMBL" id="JBHSXI010000021">
    <property type="protein sequence ID" value="MFC6890314.1"/>
    <property type="molecule type" value="Genomic_DNA"/>
</dbReference>
<organism evidence="2 3">
    <name type="scientific">Halorubrum trueperi</name>
    <dbReference type="NCBI Taxonomy" id="2004704"/>
    <lineage>
        <taxon>Archaea</taxon>
        <taxon>Methanobacteriati</taxon>
        <taxon>Methanobacteriota</taxon>
        <taxon>Stenosarchaea group</taxon>
        <taxon>Halobacteria</taxon>
        <taxon>Halobacteriales</taxon>
        <taxon>Haloferacaceae</taxon>
        <taxon>Halorubrum</taxon>
    </lineage>
</organism>
<protein>
    <recommendedName>
        <fullName evidence="4">Zinc ribbon domain-containing protein</fullName>
    </recommendedName>
</protein>
<evidence type="ECO:0008006" key="4">
    <source>
        <dbReference type="Google" id="ProtNLM"/>
    </source>
</evidence>
<dbReference type="Proteomes" id="UP001596333">
    <property type="component" value="Unassembled WGS sequence"/>
</dbReference>
<evidence type="ECO:0000313" key="2">
    <source>
        <dbReference type="EMBL" id="MFC6890314.1"/>
    </source>
</evidence>